<dbReference type="STRING" id="479434.Sthe_1118"/>
<dbReference type="RefSeq" id="WP_012871601.1">
    <property type="nucleotide sequence ID" value="NC_013523.1"/>
</dbReference>
<feature type="domain" description="GCVT N-terminal" evidence="2">
    <location>
        <begin position="39"/>
        <end position="256"/>
    </location>
</feature>
<dbReference type="InterPro" id="IPR006222">
    <property type="entry name" value="GCVT_N"/>
</dbReference>
<dbReference type="EMBL" id="CP001823">
    <property type="protein sequence ID" value="ACZ38554.1"/>
    <property type="molecule type" value="Genomic_DNA"/>
</dbReference>
<dbReference type="PIRSF" id="PIRSF006487">
    <property type="entry name" value="GcvT"/>
    <property type="match status" value="1"/>
</dbReference>
<evidence type="ECO:0000256" key="1">
    <source>
        <dbReference type="PIRSR" id="PIRSR006487-1"/>
    </source>
</evidence>
<dbReference type="InterPro" id="IPR028896">
    <property type="entry name" value="GcvT/YgfZ/DmdA"/>
</dbReference>
<organism evidence="3 4">
    <name type="scientific">Sphaerobacter thermophilus (strain ATCC 49802 / DSM 20745 / KCCM 41009 / NCIMB 13125 / S 6022)</name>
    <dbReference type="NCBI Taxonomy" id="479434"/>
    <lineage>
        <taxon>Bacteria</taxon>
        <taxon>Pseudomonadati</taxon>
        <taxon>Thermomicrobiota</taxon>
        <taxon>Thermomicrobia</taxon>
        <taxon>Sphaerobacterales</taxon>
        <taxon>Sphaerobacterineae</taxon>
        <taxon>Sphaerobacteraceae</taxon>
        <taxon>Sphaerobacter</taxon>
    </lineage>
</organism>
<evidence type="ECO:0000313" key="3">
    <source>
        <dbReference type="EMBL" id="ACZ38554.1"/>
    </source>
</evidence>
<dbReference type="PANTHER" id="PTHR43757:SF2">
    <property type="entry name" value="AMINOMETHYLTRANSFERASE, MITOCHONDRIAL"/>
    <property type="match status" value="1"/>
</dbReference>
<accession>D1C2T7</accession>
<dbReference type="KEGG" id="sti:Sthe_1118"/>
<reference evidence="4" key="1">
    <citation type="submission" date="2009-11" db="EMBL/GenBank/DDBJ databases">
        <title>The complete chromosome 1 of Sphaerobacter thermophilus DSM 20745.</title>
        <authorList>
            <person name="Lucas S."/>
            <person name="Copeland A."/>
            <person name="Lapidus A."/>
            <person name="Glavina del Rio T."/>
            <person name="Dalin E."/>
            <person name="Tice H."/>
            <person name="Bruce D."/>
            <person name="Goodwin L."/>
            <person name="Pitluck S."/>
            <person name="Kyrpides N."/>
            <person name="Mavromatis K."/>
            <person name="Ivanova N."/>
            <person name="Mikhailova N."/>
            <person name="LaButti K.M."/>
            <person name="Clum A."/>
            <person name="Sun H.I."/>
            <person name="Brettin T."/>
            <person name="Detter J.C."/>
            <person name="Han C."/>
            <person name="Larimer F."/>
            <person name="Land M."/>
            <person name="Hauser L."/>
            <person name="Markowitz V."/>
            <person name="Cheng J.F."/>
            <person name="Hugenholtz P."/>
            <person name="Woyke T."/>
            <person name="Wu D."/>
            <person name="Steenblock K."/>
            <person name="Schneider S."/>
            <person name="Pukall R."/>
            <person name="Goeker M."/>
            <person name="Klenk H.P."/>
            <person name="Eisen J.A."/>
        </authorList>
    </citation>
    <scope>NUCLEOTIDE SEQUENCE [LARGE SCALE GENOMIC DNA]</scope>
    <source>
        <strain evidence="4">ATCC 49802 / DSM 20745 / S 6022</strain>
    </source>
</reference>
<dbReference type="Pfam" id="PF01571">
    <property type="entry name" value="GCV_T"/>
    <property type="match status" value="1"/>
</dbReference>
<dbReference type="InParanoid" id="D1C2T7"/>
<dbReference type="SUPFAM" id="SSF103025">
    <property type="entry name" value="Folate-binding domain"/>
    <property type="match status" value="1"/>
</dbReference>
<dbReference type="Proteomes" id="UP000002027">
    <property type="component" value="Chromosome 1"/>
</dbReference>
<dbReference type="PANTHER" id="PTHR43757">
    <property type="entry name" value="AMINOMETHYLTRANSFERASE"/>
    <property type="match status" value="1"/>
</dbReference>
<feature type="binding site" evidence="1">
    <location>
        <position position="214"/>
    </location>
    <ligand>
        <name>substrate</name>
    </ligand>
</feature>
<dbReference type="GO" id="GO:0016740">
    <property type="term" value="F:transferase activity"/>
    <property type="evidence" value="ECO:0007669"/>
    <property type="project" value="UniProtKB-KW"/>
</dbReference>
<dbReference type="eggNOG" id="COG0404">
    <property type="taxonomic scope" value="Bacteria"/>
</dbReference>
<dbReference type="OrthoDB" id="1550594at2"/>
<dbReference type="InterPro" id="IPR027266">
    <property type="entry name" value="TrmE/GcvT-like"/>
</dbReference>
<reference evidence="3 4" key="2">
    <citation type="journal article" date="2010" name="Stand. Genomic Sci.">
        <title>Complete genome sequence of Desulfohalobium retbaense type strain (HR(100)).</title>
        <authorList>
            <person name="Spring S."/>
            <person name="Nolan M."/>
            <person name="Lapidus A."/>
            <person name="Glavina Del Rio T."/>
            <person name="Copeland A."/>
            <person name="Tice H."/>
            <person name="Cheng J.F."/>
            <person name="Lucas S."/>
            <person name="Land M."/>
            <person name="Chen F."/>
            <person name="Bruce D."/>
            <person name="Goodwin L."/>
            <person name="Pitluck S."/>
            <person name="Ivanova N."/>
            <person name="Mavromatis K."/>
            <person name="Mikhailova N."/>
            <person name="Pati A."/>
            <person name="Chen A."/>
            <person name="Palaniappan K."/>
            <person name="Hauser L."/>
            <person name="Chang Y.J."/>
            <person name="Jeffries C.D."/>
            <person name="Munk C."/>
            <person name="Kiss H."/>
            <person name="Chain P."/>
            <person name="Han C."/>
            <person name="Brettin T."/>
            <person name="Detter J.C."/>
            <person name="Schuler E."/>
            <person name="Goker M."/>
            <person name="Rohde M."/>
            <person name="Bristow J."/>
            <person name="Eisen J.A."/>
            <person name="Markowitz V."/>
            <person name="Hugenholtz P."/>
            <person name="Kyrpides N.C."/>
            <person name="Klenk H.P."/>
        </authorList>
    </citation>
    <scope>NUCLEOTIDE SEQUENCE [LARGE SCALE GENOMIC DNA]</scope>
    <source>
        <strain evidence="4">ATCC 49802 / DSM 20745 / S 6022</strain>
    </source>
</reference>
<sequence length="466" mass="52261">MTAEKTRSLQDIVSSVPNVVDFLRNNISGARIYPVVPPEFTNWRDEQHSWQETVCLFDLSYHMTDLYVSGPDAFRLLERLAINSFRGFEPGGAKQFVCCTPDGYVIGDGVLFYLEPEHFNLVGRPSMHNWVQYHAETGGYDVQLERDEWAVGDPNRRRKVYRFQLQGPNAPALLEKLNGGPLPPIKFFHTGWITIAGHKVRLLHHGMIGVAGGELIGPFEEGPEVKAAIVEAGKEFGLRQVGSRAYSSNTLESGWIPSPLPAVYTGDELRAYREWLPDTSFEAVGSLGGSFVTPNIEDYYLNPWELGYGRILKFDHDFIGREALEEMAKRPHRKKVTLAWNGEDVAKVFAALFTKPKGQRPKYIDLPGTQYATWMYDAVRNKQGDIVGISTFCGYSSNEASMLSLAMVDEAYAKPGTEVILVWGEPDGGTRKPSVERHVQVELRATVGPVPYAEPSRRYRETVVGR</sequence>
<dbReference type="Gene3D" id="3.30.1360.120">
    <property type="entry name" value="Probable tRNA modification gtpase trme, domain 1"/>
    <property type="match status" value="1"/>
</dbReference>
<dbReference type="HOGENOM" id="CLU_046852_1_0_0"/>
<proteinExistence type="predicted"/>
<dbReference type="AlphaFoldDB" id="D1C2T7"/>
<evidence type="ECO:0000259" key="2">
    <source>
        <dbReference type="Pfam" id="PF01571"/>
    </source>
</evidence>
<keyword evidence="4" id="KW-1185">Reference proteome</keyword>
<evidence type="ECO:0000313" key="4">
    <source>
        <dbReference type="Proteomes" id="UP000002027"/>
    </source>
</evidence>
<name>D1C2T7_SPHTD</name>
<gene>
    <name evidence="3" type="ordered locus">Sthe_1118</name>
</gene>
<keyword evidence="3" id="KW-0808">Transferase</keyword>
<protein>
    <submittedName>
        <fullName evidence="3">Glycine cleavage T protein (Aminomethyl transferase)</fullName>
    </submittedName>
</protein>